<sequence>MSIAGALSSHLKANTDVSLAVGSRVYRGVAPQGTPFPYIVIQQISGRHVRHMTAASGLAGPVFQISCVADDPVGADDLSDAVREALDHFEGTIGTPPNTATVQAAFVEGEAYTFDPPRDASDVGIHVVRTTLEVWHTETVPVFAHV</sequence>
<protein>
    <submittedName>
        <fullName evidence="1">Uncharacterized protein</fullName>
    </submittedName>
</protein>
<evidence type="ECO:0000313" key="1">
    <source>
        <dbReference type="EMBL" id="KKN27515.1"/>
    </source>
</evidence>
<organism evidence="1">
    <name type="scientific">marine sediment metagenome</name>
    <dbReference type="NCBI Taxonomy" id="412755"/>
    <lineage>
        <taxon>unclassified sequences</taxon>
        <taxon>metagenomes</taxon>
        <taxon>ecological metagenomes</taxon>
    </lineage>
</organism>
<accession>A0A0F9P6L3</accession>
<proteinExistence type="predicted"/>
<dbReference type="Pfam" id="PF11367">
    <property type="entry name" value="Tail_completion_gp17"/>
    <property type="match status" value="1"/>
</dbReference>
<dbReference type="EMBL" id="LAZR01002631">
    <property type="protein sequence ID" value="KKN27515.1"/>
    <property type="molecule type" value="Genomic_DNA"/>
</dbReference>
<reference evidence="1" key="1">
    <citation type="journal article" date="2015" name="Nature">
        <title>Complex archaea that bridge the gap between prokaryotes and eukaryotes.</title>
        <authorList>
            <person name="Spang A."/>
            <person name="Saw J.H."/>
            <person name="Jorgensen S.L."/>
            <person name="Zaremba-Niedzwiedzka K."/>
            <person name="Martijn J."/>
            <person name="Lind A.E."/>
            <person name="van Eijk R."/>
            <person name="Schleper C."/>
            <person name="Guy L."/>
            <person name="Ettema T.J."/>
        </authorList>
    </citation>
    <scope>NUCLEOTIDE SEQUENCE</scope>
</reference>
<dbReference type="AlphaFoldDB" id="A0A0F9P6L3"/>
<dbReference type="InterPro" id="IPR053745">
    <property type="entry name" value="Viral_Tail_Comp_sf"/>
</dbReference>
<dbReference type="Gene3D" id="3.30.2000.30">
    <property type="match status" value="1"/>
</dbReference>
<gene>
    <name evidence="1" type="ORF">LCGC14_0863990</name>
</gene>
<comment type="caution">
    <text evidence="1">The sequence shown here is derived from an EMBL/GenBank/DDBJ whole genome shotgun (WGS) entry which is preliminary data.</text>
</comment>
<dbReference type="InterPro" id="IPR021508">
    <property type="entry name" value="Gp17-like"/>
</dbReference>
<name>A0A0F9P6L3_9ZZZZ</name>